<proteinExistence type="predicted"/>
<name>A0A4Z2HM27_9TELE</name>
<organism evidence="1 2">
    <name type="scientific">Liparis tanakae</name>
    <name type="common">Tanaka's snailfish</name>
    <dbReference type="NCBI Taxonomy" id="230148"/>
    <lineage>
        <taxon>Eukaryota</taxon>
        <taxon>Metazoa</taxon>
        <taxon>Chordata</taxon>
        <taxon>Craniata</taxon>
        <taxon>Vertebrata</taxon>
        <taxon>Euteleostomi</taxon>
        <taxon>Actinopterygii</taxon>
        <taxon>Neopterygii</taxon>
        <taxon>Teleostei</taxon>
        <taxon>Neoteleostei</taxon>
        <taxon>Acanthomorphata</taxon>
        <taxon>Eupercaria</taxon>
        <taxon>Perciformes</taxon>
        <taxon>Cottioidei</taxon>
        <taxon>Cottales</taxon>
        <taxon>Liparidae</taxon>
        <taxon>Liparis</taxon>
    </lineage>
</organism>
<protein>
    <submittedName>
        <fullName evidence="1">Uncharacterized protein</fullName>
    </submittedName>
</protein>
<dbReference type="Proteomes" id="UP000314294">
    <property type="component" value="Unassembled WGS sequence"/>
</dbReference>
<evidence type="ECO:0000313" key="2">
    <source>
        <dbReference type="Proteomes" id="UP000314294"/>
    </source>
</evidence>
<gene>
    <name evidence="1" type="ORF">EYF80_023750</name>
</gene>
<accession>A0A4Z2HM27</accession>
<dbReference type="EMBL" id="SRLO01000226">
    <property type="protein sequence ID" value="TNN65994.1"/>
    <property type="molecule type" value="Genomic_DNA"/>
</dbReference>
<dbReference type="AlphaFoldDB" id="A0A4Z2HM27"/>
<keyword evidence="2" id="KW-1185">Reference proteome</keyword>
<comment type="caution">
    <text evidence="1">The sequence shown here is derived from an EMBL/GenBank/DDBJ whole genome shotgun (WGS) entry which is preliminary data.</text>
</comment>
<reference evidence="1 2" key="1">
    <citation type="submission" date="2019-03" db="EMBL/GenBank/DDBJ databases">
        <title>First draft genome of Liparis tanakae, snailfish: a comprehensive survey of snailfish specific genes.</title>
        <authorList>
            <person name="Kim W."/>
            <person name="Song I."/>
            <person name="Jeong J.-H."/>
            <person name="Kim D."/>
            <person name="Kim S."/>
            <person name="Ryu S."/>
            <person name="Song J.Y."/>
            <person name="Lee S.K."/>
        </authorList>
    </citation>
    <scope>NUCLEOTIDE SEQUENCE [LARGE SCALE GENOMIC DNA]</scope>
    <source>
        <tissue evidence="1">Muscle</tissue>
    </source>
</reference>
<evidence type="ECO:0000313" key="1">
    <source>
        <dbReference type="EMBL" id="TNN65994.1"/>
    </source>
</evidence>
<sequence>MRPPAACLACEGDGRPSKEIQSGAGLRQPQSSLCSVDYEYDDAARRGACELLQWSRWKAHTGPMRATLKGFLGPAPLHLQPCVRKNVHKNAQFTGTQRKRITSVCSVSRRPHYDHRLPPRLQGHPVGFSPRRTTTLRINEVHEVPSEWQSSQWEEPYSLLHCLAGRLPDERVLIESISR</sequence>